<dbReference type="EMBL" id="JAHZSS010000033">
    <property type="protein sequence ID" value="MBW8192917.1"/>
    <property type="molecule type" value="Genomic_DNA"/>
</dbReference>
<dbReference type="PANTHER" id="PTHR38032:SF1">
    <property type="entry name" value="RNA-BINDING PROTEIN KHPB N-TERMINAL DOMAIN-CONTAINING PROTEIN"/>
    <property type="match status" value="1"/>
</dbReference>
<keyword evidence="4" id="KW-1185">Reference proteome</keyword>
<dbReference type="PANTHER" id="PTHR38032">
    <property type="entry name" value="POLYMERASE-RELATED"/>
    <property type="match status" value="1"/>
</dbReference>
<evidence type="ECO:0000313" key="4">
    <source>
        <dbReference type="Proteomes" id="UP001166251"/>
    </source>
</evidence>
<accession>A0ABS7EKN2</accession>
<dbReference type="InterPro" id="IPR046865">
    <property type="entry name" value="FapA_b_solenoid"/>
</dbReference>
<evidence type="ECO:0000259" key="2">
    <source>
        <dbReference type="Pfam" id="PF20250"/>
    </source>
</evidence>
<organism evidence="3 4">
    <name type="scientific">Neiella holothuriorum</name>
    <dbReference type="NCBI Taxonomy" id="2870530"/>
    <lineage>
        <taxon>Bacteria</taxon>
        <taxon>Pseudomonadati</taxon>
        <taxon>Pseudomonadota</taxon>
        <taxon>Gammaproteobacteria</taxon>
        <taxon>Alteromonadales</taxon>
        <taxon>Echinimonadaceae</taxon>
        <taxon>Neiella</taxon>
    </lineage>
</organism>
<protein>
    <submittedName>
        <fullName evidence="3">FapA family protein</fullName>
    </submittedName>
</protein>
<dbReference type="Proteomes" id="UP001166251">
    <property type="component" value="Unassembled WGS sequence"/>
</dbReference>
<name>A0ABS7EKN2_9GAMM</name>
<keyword evidence="1" id="KW-0175">Coiled coil</keyword>
<dbReference type="InterPro" id="IPR005646">
    <property type="entry name" value="FapA"/>
</dbReference>
<feature type="domain" description="Flagellar Assembly Protein A N-terminal region" evidence="2">
    <location>
        <begin position="79"/>
        <end position="256"/>
    </location>
</feature>
<comment type="caution">
    <text evidence="3">The sequence shown here is derived from an EMBL/GenBank/DDBJ whole genome shotgun (WGS) entry which is preliminary data.</text>
</comment>
<gene>
    <name evidence="3" type="ORF">K0504_17920</name>
</gene>
<dbReference type="Pfam" id="PF03961">
    <property type="entry name" value="FapA"/>
    <property type="match status" value="1"/>
</dbReference>
<proteinExistence type="predicted"/>
<feature type="coiled-coil region" evidence="1">
    <location>
        <begin position="421"/>
        <end position="455"/>
    </location>
</feature>
<dbReference type="InterPro" id="IPR046866">
    <property type="entry name" value="FapA_N"/>
</dbReference>
<sequence>MSNDKLLRNIETNNVELHMQLSRLQQANLDEIIVTLGKSKYATCLFEPAHLYQLLTKAQEQQNDPAIVIIGQSSDAELTIEIEGGGMSAVAELRPAAGGKSLSHEDVVRVIAKAGIKHGLNPKAVDILSEHSKPNKKAKKIRCTIAKATMPVYGRDGRLEQLTPTLKDRVLRPQATGSGNVDPRDFGAIISVDQGAPLMRRIPSILGKDGISVTGAVLPAPPVKHIELKADEGSELKDGDENTLVANRLGIPVLTETGMKVVDTLEVEAVDNRSGHIEYRGSVVVKYNVAESMHITVGGDVLVMGNIEGCIIEAEGDITIEGGAYGHISSDHQYNCQIKAQGDVVVGMAQNVHIVAGKNIHVKKQALHCHLDCNESAYIGIQQPNDGTLIGGRALVGKGLYCGELGATAGVPTTIDLSNQYQIALNELEFARQQLADEQQALTELASEMAHIKEQPQSAEIQVQLEMCQSFFRDQKQLVEAREFDVQVAQSKLSRVNESVEVVVAKKLFSRIDFSLGSQWALSTSRDYGPSKVFYQGNSLQLEPHNPS</sequence>
<evidence type="ECO:0000256" key="1">
    <source>
        <dbReference type="SAM" id="Coils"/>
    </source>
</evidence>
<dbReference type="Pfam" id="PF20250">
    <property type="entry name" value="FapA_N"/>
    <property type="match status" value="1"/>
</dbReference>
<evidence type="ECO:0000313" key="3">
    <source>
        <dbReference type="EMBL" id="MBW8192917.1"/>
    </source>
</evidence>
<reference evidence="3" key="1">
    <citation type="submission" date="2021-07" db="EMBL/GenBank/DDBJ databases">
        <title>Neiella marina sp. nov., isolated from the intestinal content of sea cucumber Apostichopus japonicus.</title>
        <authorList>
            <person name="Bai X."/>
        </authorList>
    </citation>
    <scope>NUCLEOTIDE SEQUENCE</scope>
    <source>
        <strain evidence="3">126</strain>
    </source>
</reference>
<dbReference type="RefSeq" id="WP_220105538.1">
    <property type="nucleotide sequence ID" value="NZ_JAHZSS010000033.1"/>
</dbReference>